<accession>A0A135STW5</accession>
<keyword evidence="2" id="KW-0812">Transmembrane</keyword>
<name>A0A135STW5_9PEZI</name>
<dbReference type="Proteomes" id="UP000070054">
    <property type="component" value="Unassembled WGS sequence"/>
</dbReference>
<dbReference type="InterPro" id="IPR021514">
    <property type="entry name" value="DUF3176"/>
</dbReference>
<feature type="region of interest" description="Disordered" evidence="1">
    <location>
        <begin position="49"/>
        <end position="70"/>
    </location>
</feature>
<comment type="caution">
    <text evidence="3">The sequence shown here is derived from an EMBL/GenBank/DDBJ whole genome shotgun (WGS) entry which is preliminary data.</text>
</comment>
<evidence type="ECO:0000313" key="4">
    <source>
        <dbReference type="Proteomes" id="UP000070054"/>
    </source>
</evidence>
<dbReference type="PANTHER" id="PTHR35394">
    <property type="entry name" value="DUF3176 DOMAIN-CONTAINING PROTEIN"/>
    <property type="match status" value="1"/>
</dbReference>
<dbReference type="EMBL" id="JEMN01001354">
    <property type="protein sequence ID" value="KXH39362.1"/>
    <property type="molecule type" value="Genomic_DNA"/>
</dbReference>
<keyword evidence="2" id="KW-0472">Membrane</keyword>
<gene>
    <name evidence="3" type="ORF">CNYM01_06452</name>
</gene>
<protein>
    <submittedName>
        <fullName evidence="3">Uncharacterized protein</fullName>
    </submittedName>
</protein>
<dbReference type="OrthoDB" id="5242705at2759"/>
<evidence type="ECO:0000313" key="3">
    <source>
        <dbReference type="EMBL" id="KXH39362.1"/>
    </source>
</evidence>
<feature type="transmembrane region" description="Helical" evidence="2">
    <location>
        <begin position="110"/>
        <end position="135"/>
    </location>
</feature>
<dbReference type="Pfam" id="PF11374">
    <property type="entry name" value="DUF3176"/>
    <property type="match status" value="1"/>
</dbReference>
<feature type="region of interest" description="Disordered" evidence="1">
    <location>
        <begin position="681"/>
        <end position="714"/>
    </location>
</feature>
<evidence type="ECO:0000256" key="2">
    <source>
        <dbReference type="SAM" id="Phobius"/>
    </source>
</evidence>
<keyword evidence="2" id="KW-1133">Transmembrane helix</keyword>
<reference evidence="3 4" key="1">
    <citation type="submission" date="2014-02" db="EMBL/GenBank/DDBJ databases">
        <title>The genome sequence of Colletotrichum nymphaeae SA-01.</title>
        <authorList>
            <person name="Baroncelli R."/>
            <person name="Thon M.R."/>
        </authorList>
    </citation>
    <scope>NUCLEOTIDE SEQUENCE [LARGE SCALE GENOMIC DNA]</scope>
    <source>
        <strain evidence="3 4">SA-01</strain>
    </source>
</reference>
<dbReference type="PANTHER" id="PTHR35394:SF5">
    <property type="entry name" value="DUF3176 DOMAIN-CONTAINING PROTEIN"/>
    <property type="match status" value="1"/>
</dbReference>
<sequence>MMAIPRRPVTDITDASMSPRTSISVGHGALYQPQTSCLASNTDAVNKPTFETNSLTSDRTKSRNSKGSSSGCGWILEICALVLSITTLVTVAALLLAYDGKPLSTWSFFLTFNTIISILGTISRATLAFAIGACLSQEKWNWFRRKDDYVISYDRFEEAGRGPLGSVRLLWRIKHRHWVSFGALTIVLSLGFEPFLQAVVELYEKEVESAGIGMVAQIGRTKRLDAGKITISNPIIDLIPMPQPINYSWAEGAYFEYDFGSLSAIWTAFNNLSSHSNQQPTFTCATGNCTWAPHASLAVCSACNDISSHLVESTGHAATLDPAVTAHNFTDISILKHPFTKFELPAMNLSIANFDDGIGLQVELTSQSTTQPGSTLSFQNTRALLVSFAMMRVNPSTTGSKKQSSDATALECALSLCTNIYRSNVNKGVLNEEVLGSYSIRNLDSYVGSKLKESNLGGQIESFKAWNKIHNHTLDFRLFGEMERTDLQLNLPSDDNITTLIDKDDLWFNISHAAAATLSNAFVEKFSRRSPPFESKQLIYPTFETLQPVQPSVIIALGTSQNLSATFEIAALAMTKWMRDASLKTTPHNGTTYESVAHIGVRWGFISLPFGVLLGGCLFCLFSMLETRRLRLPAWKGSSLVGLTHGLDSEAREHLREIGDISKHAKRVKIRMVDSMLGPELVLSNNPDPVNKADGLRSSTTGGEPRGPDDPHSQ</sequence>
<feature type="transmembrane region" description="Helical" evidence="2">
    <location>
        <begin position="603"/>
        <end position="625"/>
    </location>
</feature>
<keyword evidence="4" id="KW-1185">Reference proteome</keyword>
<feature type="transmembrane region" description="Helical" evidence="2">
    <location>
        <begin position="178"/>
        <end position="196"/>
    </location>
</feature>
<dbReference type="AlphaFoldDB" id="A0A135STW5"/>
<evidence type="ECO:0000256" key="1">
    <source>
        <dbReference type="SAM" id="MobiDB-lite"/>
    </source>
</evidence>
<proteinExistence type="predicted"/>
<organism evidence="3 4">
    <name type="scientific">Colletotrichum nymphaeae SA-01</name>
    <dbReference type="NCBI Taxonomy" id="1460502"/>
    <lineage>
        <taxon>Eukaryota</taxon>
        <taxon>Fungi</taxon>
        <taxon>Dikarya</taxon>
        <taxon>Ascomycota</taxon>
        <taxon>Pezizomycotina</taxon>
        <taxon>Sordariomycetes</taxon>
        <taxon>Hypocreomycetidae</taxon>
        <taxon>Glomerellales</taxon>
        <taxon>Glomerellaceae</taxon>
        <taxon>Colletotrichum</taxon>
        <taxon>Colletotrichum acutatum species complex</taxon>
    </lineage>
</organism>
<feature type="transmembrane region" description="Helical" evidence="2">
    <location>
        <begin position="71"/>
        <end position="98"/>
    </location>
</feature>